<organism evidence="1 2">
    <name type="scientific">Lentibacillus juripiscarius</name>
    <dbReference type="NCBI Taxonomy" id="257446"/>
    <lineage>
        <taxon>Bacteria</taxon>
        <taxon>Bacillati</taxon>
        <taxon>Bacillota</taxon>
        <taxon>Bacilli</taxon>
        <taxon>Bacillales</taxon>
        <taxon>Bacillaceae</taxon>
        <taxon>Lentibacillus</taxon>
    </lineage>
</organism>
<dbReference type="EMBL" id="JBHUNA010000018">
    <property type="protein sequence ID" value="MFD2760891.1"/>
    <property type="molecule type" value="Genomic_DNA"/>
</dbReference>
<dbReference type="Proteomes" id="UP001597502">
    <property type="component" value="Unassembled WGS sequence"/>
</dbReference>
<evidence type="ECO:0000313" key="1">
    <source>
        <dbReference type="EMBL" id="MFD2760891.1"/>
    </source>
</evidence>
<protein>
    <submittedName>
        <fullName evidence="1">Uncharacterized protein</fullName>
    </submittedName>
</protein>
<dbReference type="RefSeq" id="WP_156418734.1">
    <property type="nucleotide sequence ID" value="NZ_JBHUNA010000018.1"/>
</dbReference>
<accession>A0ABW5V4J7</accession>
<keyword evidence="2" id="KW-1185">Reference proteome</keyword>
<proteinExistence type="predicted"/>
<sequence>MLYKNNNEFNKKQAEIIGRLNKEGIRVRKGKKEPLNREYSGILGYESKILKINFPK</sequence>
<evidence type="ECO:0000313" key="2">
    <source>
        <dbReference type="Proteomes" id="UP001597502"/>
    </source>
</evidence>
<gene>
    <name evidence="1" type="ORF">ACFSUO_07920</name>
</gene>
<comment type="caution">
    <text evidence="1">The sequence shown here is derived from an EMBL/GenBank/DDBJ whole genome shotgun (WGS) entry which is preliminary data.</text>
</comment>
<reference evidence="2" key="1">
    <citation type="journal article" date="2019" name="Int. J. Syst. Evol. Microbiol.">
        <title>The Global Catalogue of Microorganisms (GCM) 10K type strain sequencing project: providing services to taxonomists for standard genome sequencing and annotation.</title>
        <authorList>
            <consortium name="The Broad Institute Genomics Platform"/>
            <consortium name="The Broad Institute Genome Sequencing Center for Infectious Disease"/>
            <person name="Wu L."/>
            <person name="Ma J."/>
        </authorList>
    </citation>
    <scope>NUCLEOTIDE SEQUENCE [LARGE SCALE GENOMIC DNA]</scope>
    <source>
        <strain evidence="2">TISTR 1535</strain>
    </source>
</reference>
<name>A0ABW5V4J7_9BACI</name>